<dbReference type="GO" id="GO:0016874">
    <property type="term" value="F:ligase activity"/>
    <property type="evidence" value="ECO:0007669"/>
    <property type="project" value="UniProtKB-KW"/>
</dbReference>
<dbReference type="InterPro" id="IPR000924">
    <property type="entry name" value="Glu/Gln-tRNA-synth"/>
</dbReference>
<keyword evidence="6 7" id="KW-0030">Aminoacyl-tRNA synthetase</keyword>
<evidence type="ECO:0000256" key="4">
    <source>
        <dbReference type="ARBA" id="ARBA00022833"/>
    </source>
</evidence>
<evidence type="ECO:0000313" key="9">
    <source>
        <dbReference type="EMBL" id="MFC2925827.1"/>
    </source>
</evidence>
<dbReference type="Pfam" id="PF00749">
    <property type="entry name" value="tRNA-synt_1c"/>
    <property type="match status" value="2"/>
</dbReference>
<evidence type="ECO:0000256" key="1">
    <source>
        <dbReference type="ARBA" id="ARBA00022598"/>
    </source>
</evidence>
<organism evidence="9 10">
    <name type="scientific">Hyphobacterium vulgare</name>
    <dbReference type="NCBI Taxonomy" id="1736751"/>
    <lineage>
        <taxon>Bacteria</taxon>
        <taxon>Pseudomonadati</taxon>
        <taxon>Pseudomonadota</taxon>
        <taxon>Alphaproteobacteria</taxon>
        <taxon>Maricaulales</taxon>
        <taxon>Maricaulaceae</taxon>
        <taxon>Hyphobacterium</taxon>
    </lineage>
</organism>
<evidence type="ECO:0000259" key="8">
    <source>
        <dbReference type="Pfam" id="PF00749"/>
    </source>
</evidence>
<evidence type="ECO:0000256" key="3">
    <source>
        <dbReference type="ARBA" id="ARBA00022741"/>
    </source>
</evidence>
<evidence type="ECO:0000313" key="10">
    <source>
        <dbReference type="Proteomes" id="UP001595379"/>
    </source>
</evidence>
<dbReference type="InterPro" id="IPR014729">
    <property type="entry name" value="Rossmann-like_a/b/a_fold"/>
</dbReference>
<sequence>MKFVTRFAPSPTGHLHLGHAFSAMTAWRAAREEGGRFLLRIEDIDRTRCKPELETAILEDLDWLGITHDGDVRRQSDHFPEYAAALDRLRADGLVYRCFKTRREIMEEIERAPHHPGEGPEGVIYAGPDEEMDPIEEAARLDAGDPYAWRLSLNACRKRLGADWGGLSFTEEGEGPNGETGTIPIRPDLLGDVILARKDVGTSYHMAVVHDDALQGVTHVIRGQDLYHATHLHRLLIHLLGLPVPVWRHHGLIAGPDGKRFAKRDKSATLKAMRERGMTRKDVLTQLGFRD</sequence>
<dbReference type="InterPro" id="IPR020058">
    <property type="entry name" value="Glu/Gln-tRNA-synth_Ib_cat-dom"/>
</dbReference>
<keyword evidence="2" id="KW-0479">Metal-binding</keyword>
<feature type="domain" description="Glutamyl/glutaminyl-tRNA synthetase class Ib catalytic" evidence="8">
    <location>
        <begin position="3"/>
        <end position="110"/>
    </location>
</feature>
<evidence type="ECO:0000256" key="5">
    <source>
        <dbReference type="ARBA" id="ARBA00022840"/>
    </source>
</evidence>
<dbReference type="RefSeq" id="WP_343165760.1">
    <property type="nucleotide sequence ID" value="NZ_JBHRSV010000010.1"/>
</dbReference>
<evidence type="ECO:0000256" key="6">
    <source>
        <dbReference type="ARBA" id="ARBA00023146"/>
    </source>
</evidence>
<gene>
    <name evidence="9" type="primary">gluQRS</name>
    <name evidence="9" type="ORF">ACFOOR_06885</name>
</gene>
<evidence type="ECO:0000256" key="2">
    <source>
        <dbReference type="ARBA" id="ARBA00022723"/>
    </source>
</evidence>
<dbReference type="PANTHER" id="PTHR43311:SF1">
    <property type="entry name" value="GLUTAMYL-Q TRNA(ASP) SYNTHETASE"/>
    <property type="match status" value="1"/>
</dbReference>
<name>A0ABV6ZWQ7_9PROT</name>
<comment type="caution">
    <text evidence="9">The sequence shown here is derived from an EMBL/GenBank/DDBJ whole genome shotgun (WGS) entry which is preliminary data.</text>
</comment>
<keyword evidence="3 7" id="KW-0547">Nucleotide-binding</keyword>
<keyword evidence="10" id="KW-1185">Reference proteome</keyword>
<dbReference type="InterPro" id="IPR049940">
    <property type="entry name" value="GluQ/Sye"/>
</dbReference>
<dbReference type="PANTHER" id="PTHR43311">
    <property type="entry name" value="GLUTAMATE--TRNA LIGASE"/>
    <property type="match status" value="1"/>
</dbReference>
<reference evidence="10" key="1">
    <citation type="journal article" date="2019" name="Int. J. Syst. Evol. Microbiol.">
        <title>The Global Catalogue of Microorganisms (GCM) 10K type strain sequencing project: providing services to taxonomists for standard genome sequencing and annotation.</title>
        <authorList>
            <consortium name="The Broad Institute Genomics Platform"/>
            <consortium name="The Broad Institute Genome Sequencing Center for Infectious Disease"/>
            <person name="Wu L."/>
            <person name="Ma J."/>
        </authorList>
    </citation>
    <scope>NUCLEOTIDE SEQUENCE [LARGE SCALE GENOMIC DNA]</scope>
    <source>
        <strain evidence="10">KCTC 52487</strain>
    </source>
</reference>
<dbReference type="EMBL" id="JBHRSV010000010">
    <property type="protein sequence ID" value="MFC2925827.1"/>
    <property type="molecule type" value="Genomic_DNA"/>
</dbReference>
<dbReference type="EC" id="6.1.1.-" evidence="9"/>
<dbReference type="Gene3D" id="3.40.50.620">
    <property type="entry name" value="HUPs"/>
    <property type="match status" value="1"/>
</dbReference>
<protein>
    <submittedName>
        <fullName evidence="9">tRNA glutamyl-Q(34) synthetase GluQRS</fullName>
        <ecNumber evidence="9">6.1.1.-</ecNumber>
    </submittedName>
</protein>
<keyword evidence="5 7" id="KW-0067">ATP-binding</keyword>
<keyword evidence="7" id="KW-0648">Protein biosynthesis</keyword>
<dbReference type="InterPro" id="IPR001412">
    <property type="entry name" value="aa-tRNA-synth_I_CS"/>
</dbReference>
<keyword evidence="1 7" id="KW-0436">Ligase</keyword>
<proteinExistence type="inferred from homology"/>
<dbReference type="SUPFAM" id="SSF52374">
    <property type="entry name" value="Nucleotidylyl transferase"/>
    <property type="match status" value="1"/>
</dbReference>
<dbReference type="Proteomes" id="UP001595379">
    <property type="component" value="Unassembled WGS sequence"/>
</dbReference>
<keyword evidence="4" id="KW-0862">Zinc</keyword>
<feature type="domain" description="Glutamyl/glutaminyl-tRNA synthetase class Ib catalytic" evidence="8">
    <location>
        <begin position="181"/>
        <end position="287"/>
    </location>
</feature>
<evidence type="ECO:0000256" key="7">
    <source>
        <dbReference type="RuleBase" id="RU363037"/>
    </source>
</evidence>
<comment type="similarity">
    <text evidence="7">Belongs to the class-I aminoacyl-tRNA synthetase family.</text>
</comment>
<dbReference type="NCBIfam" id="NF004315">
    <property type="entry name" value="PRK05710.1-4"/>
    <property type="match status" value="1"/>
</dbReference>
<dbReference type="PROSITE" id="PS00178">
    <property type="entry name" value="AA_TRNA_LIGASE_I"/>
    <property type="match status" value="1"/>
</dbReference>
<dbReference type="PRINTS" id="PR00987">
    <property type="entry name" value="TRNASYNTHGLU"/>
</dbReference>
<accession>A0ABV6ZWQ7</accession>